<protein>
    <submittedName>
        <fullName evidence="2">Uncharacterized protein</fullName>
    </submittedName>
</protein>
<dbReference type="AlphaFoldDB" id="A0A6M1LDU1"/>
<proteinExistence type="predicted"/>
<evidence type="ECO:0000313" key="3">
    <source>
        <dbReference type="Proteomes" id="UP000478148"/>
    </source>
</evidence>
<accession>A0A6M1LDU1</accession>
<dbReference type="Proteomes" id="UP000478148">
    <property type="component" value="Unassembled WGS sequence"/>
</dbReference>
<dbReference type="RefSeq" id="WP_164450186.1">
    <property type="nucleotide sequence ID" value="NZ_SAIY01000016.1"/>
</dbReference>
<feature type="region of interest" description="Disordered" evidence="1">
    <location>
        <begin position="1"/>
        <end position="111"/>
    </location>
</feature>
<name>A0A6M1LDU1_9ACTN</name>
<evidence type="ECO:0000256" key="1">
    <source>
        <dbReference type="SAM" id="MobiDB-lite"/>
    </source>
</evidence>
<reference evidence="2 3" key="1">
    <citation type="submission" date="2020-02" db="EMBL/GenBank/DDBJ databases">
        <title>Draft Genome Sequence of Verrucosispora sp. Strain CWR15, Isolated from Gulf of Mexico Sponge.</title>
        <authorList>
            <person name="Kennedy S.J."/>
            <person name="Cella E."/>
            <person name="Azarian T."/>
            <person name="Baker B.J."/>
            <person name="Shaw L.N."/>
        </authorList>
    </citation>
    <scope>NUCLEOTIDE SEQUENCE [LARGE SCALE GENOMIC DNA]</scope>
    <source>
        <strain evidence="2 3">CWR15</strain>
    </source>
</reference>
<comment type="caution">
    <text evidence="2">The sequence shown here is derived from an EMBL/GenBank/DDBJ whole genome shotgun (WGS) entry which is preliminary data.</text>
</comment>
<evidence type="ECO:0000313" key="2">
    <source>
        <dbReference type="EMBL" id="NGM16329.1"/>
    </source>
</evidence>
<organism evidence="2 3">
    <name type="scientific">Verrucosispora sioxanthis</name>
    <dbReference type="NCBI Taxonomy" id="2499994"/>
    <lineage>
        <taxon>Bacteria</taxon>
        <taxon>Bacillati</taxon>
        <taxon>Actinomycetota</taxon>
        <taxon>Actinomycetes</taxon>
        <taxon>Micromonosporales</taxon>
        <taxon>Micromonosporaceae</taxon>
        <taxon>Micromonospora</taxon>
    </lineage>
</organism>
<keyword evidence="3" id="KW-1185">Reference proteome</keyword>
<feature type="compositionally biased region" description="Basic and acidic residues" evidence="1">
    <location>
        <begin position="97"/>
        <end position="111"/>
    </location>
</feature>
<dbReference type="EMBL" id="SAIY01000016">
    <property type="protein sequence ID" value="NGM16329.1"/>
    <property type="molecule type" value="Genomic_DNA"/>
</dbReference>
<sequence length="111" mass="11840">MAEHQRTTDIGLPGGDGWAGHRIRPGDSPNRPVTGDGRWPGSGLPTGDGRWPVGADLRWPELESAPPPRGGRTGPDPWPVLPDDRALWTISEPVGGDGHRMRRLDGEQAGG</sequence>
<gene>
    <name evidence="2" type="ORF">ENC19_28760</name>
</gene>